<name>A0ABT1T6F9_9SPHI</name>
<evidence type="ECO:0000313" key="2">
    <source>
        <dbReference type="EMBL" id="MCQ6960195.1"/>
    </source>
</evidence>
<dbReference type="InterPro" id="IPR029062">
    <property type="entry name" value="Class_I_gatase-like"/>
</dbReference>
<sequence>MQSNWPFIVIALCILLALGFIWLEYRRANNRFLLLRIVAAIIATAALACIILPITYNSSVTKRDDHKAVLPTNGFDADSIGDDSAIFTTDLAIKKAYPKAKLINGLDELSQTDRLHVYGYGLSSAELQQLDSLSLVFHPSKVPAGVTQVNWNGRLKAGEALHIQGQYNNTSAQKIKLVLRGLNTGLDSVILSPNVQSSFDLSAIPKTTGKVVFSLYADAALQGNIPVQIDAVKPLKVLMLSASPDFESKFLKNWLSENGYAVALRSAISKDKFNSEYINIDQFNLNKISEQTLGRFDVVIGDLSILNALSPTESGALKQEIADKGLGLIVRADSTGKTSWLQKYFPVDRASGKESAPAPLIINGNKSQSKLSYGLAHIVYQNGTQPLVKTAQDRVLASSAISGSGKVVFTTLNNTFSWMLSGNKGDYSALWSVLITKAVRKNDAVEIGIELLSPPYISDPVTLQISQGKSSPIIINGQEVALVQNPWIPFEYDLLYWPQTAGWQSLKQNDQASSWYTYARQDWKTVQNADKLSATKKYANTHKISDIVTKQIQQKIRIDVPKIYFYILLLVACTFLWIETKFS</sequence>
<evidence type="ECO:0008006" key="4">
    <source>
        <dbReference type="Google" id="ProtNLM"/>
    </source>
</evidence>
<feature type="transmembrane region" description="Helical" evidence="1">
    <location>
        <begin position="6"/>
        <end position="25"/>
    </location>
</feature>
<keyword evidence="1" id="KW-0812">Transmembrane</keyword>
<dbReference type="SUPFAM" id="SSF52317">
    <property type="entry name" value="Class I glutamine amidotransferase-like"/>
    <property type="match status" value="1"/>
</dbReference>
<protein>
    <recommendedName>
        <fullName evidence="4">Aerotolerance regulator N-terminal domain-containing protein</fullName>
    </recommendedName>
</protein>
<organism evidence="2 3">
    <name type="scientific">Mucilaginibacter aquariorum</name>
    <dbReference type="NCBI Taxonomy" id="2967225"/>
    <lineage>
        <taxon>Bacteria</taxon>
        <taxon>Pseudomonadati</taxon>
        <taxon>Bacteroidota</taxon>
        <taxon>Sphingobacteriia</taxon>
        <taxon>Sphingobacteriales</taxon>
        <taxon>Sphingobacteriaceae</taxon>
        <taxon>Mucilaginibacter</taxon>
    </lineage>
</organism>
<keyword evidence="1" id="KW-0472">Membrane</keyword>
<feature type="transmembrane region" description="Helical" evidence="1">
    <location>
        <begin position="32"/>
        <end position="56"/>
    </location>
</feature>
<reference evidence="2 3" key="1">
    <citation type="submission" date="2022-07" db="EMBL/GenBank/DDBJ databases">
        <title>Mucilaginibacter sp. JC4.</title>
        <authorList>
            <person name="Le V."/>
            <person name="Ko S.-R."/>
            <person name="Ahn C.-Y."/>
            <person name="Oh H.-M."/>
        </authorList>
    </citation>
    <scope>NUCLEOTIDE SEQUENCE [LARGE SCALE GENOMIC DNA]</scope>
    <source>
        <strain evidence="2 3">JC4</strain>
    </source>
</reference>
<proteinExistence type="predicted"/>
<dbReference type="EMBL" id="JANHOH010000006">
    <property type="protein sequence ID" value="MCQ6960195.1"/>
    <property type="molecule type" value="Genomic_DNA"/>
</dbReference>
<feature type="transmembrane region" description="Helical" evidence="1">
    <location>
        <begin position="563"/>
        <end position="580"/>
    </location>
</feature>
<accession>A0ABT1T6F9</accession>
<dbReference type="RefSeq" id="WP_256540382.1">
    <property type="nucleotide sequence ID" value="NZ_JANHOH010000006.1"/>
</dbReference>
<keyword evidence="1" id="KW-1133">Transmembrane helix</keyword>
<comment type="caution">
    <text evidence="2">The sequence shown here is derived from an EMBL/GenBank/DDBJ whole genome shotgun (WGS) entry which is preliminary data.</text>
</comment>
<evidence type="ECO:0000313" key="3">
    <source>
        <dbReference type="Proteomes" id="UP001204376"/>
    </source>
</evidence>
<evidence type="ECO:0000256" key="1">
    <source>
        <dbReference type="SAM" id="Phobius"/>
    </source>
</evidence>
<keyword evidence="3" id="KW-1185">Reference proteome</keyword>
<gene>
    <name evidence="2" type="ORF">NPE20_19605</name>
</gene>
<dbReference type="Proteomes" id="UP001204376">
    <property type="component" value="Unassembled WGS sequence"/>
</dbReference>